<reference evidence="2 3" key="1">
    <citation type="submission" date="2018-02" db="EMBL/GenBank/DDBJ databases">
        <title>The genomes of Aspergillus section Nigri reveals drivers in fungal speciation.</title>
        <authorList>
            <consortium name="DOE Joint Genome Institute"/>
            <person name="Vesth T.C."/>
            <person name="Nybo J."/>
            <person name="Theobald S."/>
            <person name="Brandl J."/>
            <person name="Frisvad J.C."/>
            <person name="Nielsen K.F."/>
            <person name="Lyhne E.K."/>
            <person name="Kogle M.E."/>
            <person name="Kuo A."/>
            <person name="Riley R."/>
            <person name="Clum A."/>
            <person name="Nolan M."/>
            <person name="Lipzen A."/>
            <person name="Salamov A."/>
            <person name="Henrissat B."/>
            <person name="Wiebenga A."/>
            <person name="De vries R.P."/>
            <person name="Grigoriev I.V."/>
            <person name="Mortensen U.H."/>
            <person name="Andersen M.R."/>
            <person name="Baker S.E."/>
        </authorList>
    </citation>
    <scope>NUCLEOTIDE SEQUENCE [LARGE SCALE GENOMIC DNA]</scope>
    <source>
        <strain evidence="2 3">CBS 114.80</strain>
    </source>
</reference>
<feature type="transmembrane region" description="Helical" evidence="1">
    <location>
        <begin position="107"/>
        <end position="130"/>
    </location>
</feature>
<evidence type="ECO:0000256" key="1">
    <source>
        <dbReference type="SAM" id="Phobius"/>
    </source>
</evidence>
<proteinExistence type="predicted"/>
<organism evidence="2 3">
    <name type="scientific">Aspergillus indologenus CBS 114.80</name>
    <dbReference type="NCBI Taxonomy" id="1450541"/>
    <lineage>
        <taxon>Eukaryota</taxon>
        <taxon>Fungi</taxon>
        <taxon>Dikarya</taxon>
        <taxon>Ascomycota</taxon>
        <taxon>Pezizomycotina</taxon>
        <taxon>Eurotiomycetes</taxon>
        <taxon>Eurotiomycetidae</taxon>
        <taxon>Eurotiales</taxon>
        <taxon>Aspergillaceae</taxon>
        <taxon>Aspergillus</taxon>
        <taxon>Aspergillus subgen. Circumdati</taxon>
    </lineage>
</organism>
<evidence type="ECO:0000313" key="2">
    <source>
        <dbReference type="EMBL" id="PYI25459.1"/>
    </source>
</evidence>
<keyword evidence="1" id="KW-0472">Membrane</keyword>
<accession>A0A2V5HM13</accession>
<keyword evidence="1" id="KW-1133">Transmembrane helix</keyword>
<evidence type="ECO:0000313" key="3">
    <source>
        <dbReference type="Proteomes" id="UP000248817"/>
    </source>
</evidence>
<dbReference type="EMBL" id="KZ825645">
    <property type="protein sequence ID" value="PYI25459.1"/>
    <property type="molecule type" value="Genomic_DNA"/>
</dbReference>
<protein>
    <submittedName>
        <fullName evidence="2">Uncharacterized protein</fullName>
    </submittedName>
</protein>
<sequence length="133" mass="14802">MFSRALVSRSSLGGSRCLFSCSGLVVIVSLADSMLGHFVISSWGVRFSFDYLGTKRGYFQSGCSVLLVFSGNGNGKRNTGEQGKHYQKSCLESVDLPRFSGLSYVSNLWFCLSIGLWFIFLFVFCIRVHFFSS</sequence>
<keyword evidence="1" id="KW-0812">Transmembrane</keyword>
<name>A0A2V5HM13_9EURO</name>
<feature type="transmembrane region" description="Helical" evidence="1">
    <location>
        <begin position="21"/>
        <end position="40"/>
    </location>
</feature>
<gene>
    <name evidence="2" type="ORF">BP00DRAFT_100466</name>
</gene>
<keyword evidence="3" id="KW-1185">Reference proteome</keyword>
<dbReference type="AlphaFoldDB" id="A0A2V5HM13"/>
<dbReference type="Proteomes" id="UP000248817">
    <property type="component" value="Unassembled WGS sequence"/>
</dbReference>